<evidence type="ECO:0000313" key="2">
    <source>
        <dbReference type="EMBL" id="ADX66812.1"/>
    </source>
</evidence>
<reference evidence="3" key="2">
    <citation type="journal article" date="2011" name="Stand. Genomic Sci.">
        <title>Complete genome sequence of Weeksella virosa type strain (9751T).</title>
        <authorList>
            <person name="Lang E."/>
            <person name="Teshima H."/>
            <person name="Lucas S."/>
            <person name="Lapidus A."/>
            <person name="Hammon N."/>
            <person name="Deshpande S."/>
            <person name="Nolan M."/>
            <person name="Cheng J."/>
            <person name="Pitluck S."/>
            <person name="Liolios K."/>
            <person name="Pagani I."/>
            <person name="Mikhailova N."/>
            <person name="Ivanova N."/>
            <person name="Mavromatis K."/>
            <person name="Pati A."/>
            <person name="Tapia R."/>
            <person name="Han C."/>
            <person name="Goodwin L."/>
            <person name="Chen A."/>
            <person name="Palaniappan K."/>
            <person name="Land M."/>
            <person name="Hauser L."/>
            <person name="Chang Y."/>
            <person name="Jeffries C."/>
            <person name="Brambilla E."/>
            <person name="Kopitz M."/>
            <person name="Rohde M."/>
            <person name="Goker M."/>
            <person name="Tindall B."/>
            <person name="Detter J."/>
            <person name="Woyke T."/>
            <person name="Bristow J."/>
            <person name="Eisen J."/>
            <person name="Markowitz V."/>
            <person name="Hugenholtz P."/>
            <person name="Klenk H."/>
            <person name="Kyrpides N."/>
        </authorList>
    </citation>
    <scope>NUCLEOTIDE SEQUENCE [LARGE SCALE GENOMIC DNA]</scope>
    <source>
        <strain evidence="3">ATCC 43766 / DSM 16922 / JCM 21250 / NBRC 16016 / NCTC 11634 / CL345/78</strain>
    </source>
</reference>
<dbReference type="OrthoDB" id="9793489at2"/>
<dbReference type="STRING" id="865938.Weevi_0086"/>
<dbReference type="eggNOG" id="COG1680">
    <property type="taxonomic scope" value="Bacteria"/>
</dbReference>
<dbReference type="HOGENOM" id="CLU_020027_2_2_10"/>
<accession>F0P2S2</accession>
<dbReference type="PANTHER" id="PTHR43283">
    <property type="entry name" value="BETA-LACTAMASE-RELATED"/>
    <property type="match status" value="1"/>
</dbReference>
<dbReference type="SUPFAM" id="SSF56601">
    <property type="entry name" value="beta-lactamase/transpeptidase-like"/>
    <property type="match status" value="1"/>
</dbReference>
<organism evidence="2 3">
    <name type="scientific">Weeksella virosa (strain ATCC 43766 / DSM 16922 / JCM 21250 / CCUG 30538 / CDC 9751 / IAM 14551 / NBRC 16016 / NCTC 11634 / CL345/78)</name>
    <dbReference type="NCBI Taxonomy" id="865938"/>
    <lineage>
        <taxon>Bacteria</taxon>
        <taxon>Pseudomonadati</taxon>
        <taxon>Bacteroidota</taxon>
        <taxon>Flavobacteriia</taxon>
        <taxon>Flavobacteriales</taxon>
        <taxon>Weeksellaceae</taxon>
        <taxon>Weeksella</taxon>
    </lineage>
</organism>
<evidence type="ECO:0000313" key="3">
    <source>
        <dbReference type="Proteomes" id="UP000008641"/>
    </source>
</evidence>
<sequence length="349" mass="39193">MTTEIEKSLQAVLDKTVDQKKVFGTSFALKKGTFIWQGSSGNMTIDQSYFIASTTKLFTTAIILKLRAEGKLRLDDKISTYIDPSILSGLHNYRGKEYSQELTIKHLLSHTSGLPDYFQGKGANRKSLENELTQGNDQFWTFEQAIERTKNMASLFAPGTKGKANYSDTNFQLLGKIIEAITHKSYSENCQQIIVKPLGLTKTYLYQDPTDQTPKTFYYKNNELNIPKAMTSSGADGGMVSTSTDMLVFIEAFFTGKVFPKEYINGLQEWNKIFFPMRSGIGIHLFKLPWFFNPTGAALSFIGHSGLSGALAFYSPKENFFIAGTVNQLARPDISFRTMIKLTQLINKK</sequence>
<feature type="domain" description="Beta-lactamase-related" evidence="1">
    <location>
        <begin position="11"/>
        <end position="331"/>
    </location>
</feature>
<dbReference type="RefSeq" id="WP_013597204.1">
    <property type="nucleotide sequence ID" value="NC_015144.1"/>
</dbReference>
<dbReference type="KEGG" id="wvi:Weevi_0086"/>
<reference evidence="2 3" key="1">
    <citation type="journal article" date="2011" name="Stand. Genomic Sci.">
        <title>Complete genome sequence of Weeksella virosa type strain (9751).</title>
        <authorList>
            <person name="Lang E."/>
            <person name="Teshima H."/>
            <person name="Lucas S."/>
            <person name="Lapidus A."/>
            <person name="Hammon N."/>
            <person name="Deshpande S."/>
            <person name="Nolan M."/>
            <person name="Cheng J.F."/>
            <person name="Pitluck S."/>
            <person name="Liolios K."/>
            <person name="Pagani I."/>
            <person name="Mikhailova N."/>
            <person name="Ivanova N."/>
            <person name="Mavromatis K."/>
            <person name="Pati A."/>
            <person name="Tapia R."/>
            <person name="Han C."/>
            <person name="Goodwin L."/>
            <person name="Chen A."/>
            <person name="Palaniappan K."/>
            <person name="Land M."/>
            <person name="Hauser L."/>
            <person name="Chang Y.J."/>
            <person name="Jeffries C.D."/>
            <person name="Brambilla E.M."/>
            <person name="Kopitz M."/>
            <person name="Rohde M."/>
            <person name="Goker M."/>
            <person name="Tindall B.J."/>
            <person name="Detter J.C."/>
            <person name="Woyke T."/>
            <person name="Bristow J."/>
            <person name="Eisen J.A."/>
            <person name="Markowitz V."/>
            <person name="Hugenholtz P."/>
            <person name="Klenk H.P."/>
            <person name="Kyrpides N.C."/>
        </authorList>
    </citation>
    <scope>NUCLEOTIDE SEQUENCE [LARGE SCALE GENOMIC DNA]</scope>
    <source>
        <strain evidence="3">ATCC 43766 / DSM 16922 / JCM 21250 / NBRC 16016 / NCTC 11634 / CL345/78</strain>
    </source>
</reference>
<gene>
    <name evidence="2" type="ordered locus">Weevi_0086</name>
</gene>
<dbReference type="InterPro" id="IPR012338">
    <property type="entry name" value="Beta-lactam/transpept-like"/>
</dbReference>
<dbReference type="Proteomes" id="UP000008641">
    <property type="component" value="Chromosome"/>
</dbReference>
<dbReference type="Pfam" id="PF00144">
    <property type="entry name" value="Beta-lactamase"/>
    <property type="match status" value="1"/>
</dbReference>
<dbReference type="EMBL" id="CP002455">
    <property type="protein sequence ID" value="ADX66812.1"/>
    <property type="molecule type" value="Genomic_DNA"/>
</dbReference>
<name>F0P2S2_WEEVC</name>
<proteinExistence type="predicted"/>
<keyword evidence="3" id="KW-1185">Reference proteome</keyword>
<dbReference type="Gene3D" id="3.40.710.10">
    <property type="entry name" value="DD-peptidase/beta-lactamase superfamily"/>
    <property type="match status" value="1"/>
</dbReference>
<dbReference type="InterPro" id="IPR001466">
    <property type="entry name" value="Beta-lactam-related"/>
</dbReference>
<protein>
    <submittedName>
        <fullName evidence="2">Beta-lactamase</fullName>
    </submittedName>
</protein>
<dbReference type="AlphaFoldDB" id="F0P2S2"/>
<evidence type="ECO:0000259" key="1">
    <source>
        <dbReference type="Pfam" id="PF00144"/>
    </source>
</evidence>
<dbReference type="InterPro" id="IPR050789">
    <property type="entry name" value="Diverse_Enzym_Activities"/>
</dbReference>